<evidence type="ECO:0000256" key="3">
    <source>
        <dbReference type="ARBA" id="ARBA00022833"/>
    </source>
</evidence>
<keyword evidence="2 4" id="KW-0863">Zinc-finger</keyword>
<accession>A0ABD3R6K9</accession>
<gene>
    <name evidence="7" type="ORF">ACHAXA_001234</name>
</gene>
<sequence>MPTKKWGKADKAALSRLIDDGDVDIFDTSTANIDRVGAAHFPHREKKNFRDEDDDEDHDVATVPEDYDPQDDHEEDHEDDKTTPKTIPKTTPKRTPKTNQCPPRSPRRAMRHRRYYSDVDYAEVEVHVNGGLPPGTYRFSLAENGMTISFSRGISAVCFDTRRFRGVMGPKYSESSSRVMAFDNAVQAMYRDKVTPDAGGQYWGGPQVIHLREKCTGTPVINVYPYRTTFKIEGARQYNTLAHCRVQLAVQRISRSAPTHSRVIDLFDIQSSQDSNGQAHPTPPPQRHNKKRKSARYNNSNAVQRRSISNEDEEDDSENEMDDELGYDESYDDGRGEREGDGRNNDATVEDSLIGDDVPACFHCGRVSNGLMKCGRCHVANYCSRECQVSNWKGDDVGDDMMIIFSDDRDSARQDLLSRVRFYAYPYAVHASRTTGRGFLFVQSDSSLAVMSLPMPILSNGRKCPKRRSVILHWLTMKEYVSEVCMDDFELAGATRELREAVDGYDEKVELPVLMRFRCGHVAVGIVPLVPDFNLCLMLGKEYYGKGDGAAVQLNIDDM</sequence>
<organism evidence="7 8">
    <name type="scientific">Cyclostephanos tholiformis</name>
    <dbReference type="NCBI Taxonomy" id="382380"/>
    <lineage>
        <taxon>Eukaryota</taxon>
        <taxon>Sar</taxon>
        <taxon>Stramenopiles</taxon>
        <taxon>Ochrophyta</taxon>
        <taxon>Bacillariophyta</taxon>
        <taxon>Coscinodiscophyceae</taxon>
        <taxon>Thalassiosirophycidae</taxon>
        <taxon>Stephanodiscales</taxon>
        <taxon>Stephanodiscaceae</taxon>
        <taxon>Cyclostephanos</taxon>
    </lineage>
</organism>
<evidence type="ECO:0000313" key="7">
    <source>
        <dbReference type="EMBL" id="KAL3808662.1"/>
    </source>
</evidence>
<reference evidence="7 8" key="1">
    <citation type="submission" date="2024-10" db="EMBL/GenBank/DDBJ databases">
        <title>Updated reference genomes for cyclostephanoid diatoms.</title>
        <authorList>
            <person name="Roberts W.R."/>
            <person name="Alverson A.J."/>
        </authorList>
    </citation>
    <scope>NUCLEOTIDE SEQUENCE [LARGE SCALE GENOMIC DNA]</scope>
    <source>
        <strain evidence="7 8">AJA228-03</strain>
    </source>
</reference>
<keyword evidence="3" id="KW-0862">Zinc</keyword>
<feature type="compositionally biased region" description="Acidic residues" evidence="5">
    <location>
        <begin position="65"/>
        <end position="78"/>
    </location>
</feature>
<feature type="compositionally biased region" description="Basic and acidic residues" evidence="5">
    <location>
        <begin position="332"/>
        <end position="344"/>
    </location>
</feature>
<name>A0ABD3R6K9_9STRA</name>
<proteinExistence type="predicted"/>
<evidence type="ECO:0000256" key="4">
    <source>
        <dbReference type="PROSITE-ProRule" id="PRU00134"/>
    </source>
</evidence>
<feature type="compositionally biased region" description="Acidic residues" evidence="5">
    <location>
        <begin position="310"/>
        <end position="331"/>
    </location>
</feature>
<dbReference type="Proteomes" id="UP001530377">
    <property type="component" value="Unassembled WGS sequence"/>
</dbReference>
<dbReference type="SUPFAM" id="SSF144232">
    <property type="entry name" value="HIT/MYND zinc finger-like"/>
    <property type="match status" value="1"/>
</dbReference>
<comment type="caution">
    <text evidence="7">The sequence shown here is derived from an EMBL/GenBank/DDBJ whole genome shotgun (WGS) entry which is preliminary data.</text>
</comment>
<dbReference type="GO" id="GO:0008270">
    <property type="term" value="F:zinc ion binding"/>
    <property type="evidence" value="ECO:0007669"/>
    <property type="project" value="UniProtKB-KW"/>
</dbReference>
<dbReference type="Pfam" id="PF01753">
    <property type="entry name" value="zf-MYND"/>
    <property type="match status" value="1"/>
</dbReference>
<evidence type="ECO:0000256" key="5">
    <source>
        <dbReference type="SAM" id="MobiDB-lite"/>
    </source>
</evidence>
<dbReference type="PROSITE" id="PS50865">
    <property type="entry name" value="ZF_MYND_2"/>
    <property type="match status" value="1"/>
</dbReference>
<feature type="region of interest" description="Disordered" evidence="5">
    <location>
        <begin position="272"/>
        <end position="350"/>
    </location>
</feature>
<keyword evidence="1" id="KW-0479">Metal-binding</keyword>
<feature type="domain" description="MYND-type" evidence="6">
    <location>
        <begin position="361"/>
        <end position="394"/>
    </location>
</feature>
<dbReference type="EMBL" id="JALLPB020000481">
    <property type="protein sequence ID" value="KAL3808662.1"/>
    <property type="molecule type" value="Genomic_DNA"/>
</dbReference>
<protein>
    <recommendedName>
        <fullName evidence="6">MYND-type domain-containing protein</fullName>
    </recommendedName>
</protein>
<feature type="region of interest" description="Disordered" evidence="5">
    <location>
        <begin position="31"/>
        <end position="111"/>
    </location>
</feature>
<dbReference type="InterPro" id="IPR002893">
    <property type="entry name" value="Znf_MYND"/>
</dbReference>
<keyword evidence="8" id="KW-1185">Reference proteome</keyword>
<evidence type="ECO:0000313" key="8">
    <source>
        <dbReference type="Proteomes" id="UP001530377"/>
    </source>
</evidence>
<dbReference type="AlphaFoldDB" id="A0ABD3R6K9"/>
<evidence type="ECO:0000259" key="6">
    <source>
        <dbReference type="PROSITE" id="PS50865"/>
    </source>
</evidence>
<feature type="compositionally biased region" description="Polar residues" evidence="5">
    <location>
        <begin position="296"/>
        <end position="307"/>
    </location>
</feature>
<evidence type="ECO:0000256" key="2">
    <source>
        <dbReference type="ARBA" id="ARBA00022771"/>
    </source>
</evidence>
<evidence type="ECO:0000256" key="1">
    <source>
        <dbReference type="ARBA" id="ARBA00022723"/>
    </source>
</evidence>
<dbReference type="Gene3D" id="6.10.140.2220">
    <property type="match status" value="1"/>
</dbReference>